<evidence type="ECO:0000256" key="5">
    <source>
        <dbReference type="ARBA" id="ARBA00023136"/>
    </source>
</evidence>
<feature type="transmembrane region" description="Helical" evidence="7">
    <location>
        <begin position="115"/>
        <end position="137"/>
    </location>
</feature>
<evidence type="ECO:0000256" key="2">
    <source>
        <dbReference type="ARBA" id="ARBA00022448"/>
    </source>
</evidence>
<feature type="domain" description="Major facilitator superfamily (MFS) profile" evidence="8">
    <location>
        <begin position="77"/>
        <end position="561"/>
    </location>
</feature>
<feature type="transmembrane region" description="Helical" evidence="7">
    <location>
        <begin position="244"/>
        <end position="268"/>
    </location>
</feature>
<protein>
    <recommendedName>
        <fullName evidence="8">Major facilitator superfamily (MFS) profile domain-containing protein</fullName>
    </recommendedName>
</protein>
<dbReference type="Pfam" id="PF07690">
    <property type="entry name" value="MFS_1"/>
    <property type="match status" value="1"/>
</dbReference>
<dbReference type="PROSITE" id="PS50850">
    <property type="entry name" value="MFS"/>
    <property type="match status" value="1"/>
</dbReference>
<keyword evidence="2" id="KW-0813">Transport</keyword>
<feature type="transmembrane region" description="Helical" evidence="7">
    <location>
        <begin position="456"/>
        <end position="473"/>
    </location>
</feature>
<evidence type="ECO:0000313" key="10">
    <source>
        <dbReference type="Proteomes" id="UP000077315"/>
    </source>
</evidence>
<evidence type="ECO:0000256" key="1">
    <source>
        <dbReference type="ARBA" id="ARBA00004141"/>
    </source>
</evidence>
<evidence type="ECO:0000256" key="4">
    <source>
        <dbReference type="ARBA" id="ARBA00022989"/>
    </source>
</evidence>
<name>A0A162Q3G7_PHYB8</name>
<dbReference type="VEuPathDB" id="FungiDB:PHYBLDRAFT_162734"/>
<feature type="transmembrane region" description="Helical" evidence="7">
    <location>
        <begin position="205"/>
        <end position="224"/>
    </location>
</feature>
<gene>
    <name evidence="9" type="ORF">PHYBLDRAFT_162734</name>
</gene>
<feature type="transmembrane region" description="Helical" evidence="7">
    <location>
        <begin position="537"/>
        <end position="556"/>
    </location>
</feature>
<dbReference type="InterPro" id="IPR036259">
    <property type="entry name" value="MFS_trans_sf"/>
</dbReference>
<feature type="compositionally biased region" description="Polar residues" evidence="6">
    <location>
        <begin position="1"/>
        <end position="16"/>
    </location>
</feature>
<feature type="compositionally biased region" description="Polar residues" evidence="6">
    <location>
        <begin position="27"/>
        <end position="57"/>
    </location>
</feature>
<feature type="transmembrane region" description="Helical" evidence="7">
    <location>
        <begin position="79"/>
        <end position="103"/>
    </location>
</feature>
<feature type="transmembrane region" description="Helical" evidence="7">
    <location>
        <begin position="415"/>
        <end position="436"/>
    </location>
</feature>
<keyword evidence="4 7" id="KW-1133">Transmembrane helix</keyword>
<dbReference type="InterPro" id="IPR001958">
    <property type="entry name" value="Tet-R_TetA/multi-R_MdtG-like"/>
</dbReference>
<dbReference type="OrthoDB" id="419616at2759"/>
<dbReference type="GO" id="GO:0016020">
    <property type="term" value="C:membrane"/>
    <property type="evidence" value="ECO:0007669"/>
    <property type="project" value="UniProtKB-SubCell"/>
</dbReference>
<dbReference type="PANTHER" id="PTHR23504">
    <property type="entry name" value="MAJOR FACILITATOR SUPERFAMILY DOMAIN-CONTAINING PROTEIN 10"/>
    <property type="match status" value="1"/>
</dbReference>
<dbReference type="SUPFAM" id="SSF103473">
    <property type="entry name" value="MFS general substrate transporter"/>
    <property type="match status" value="1"/>
</dbReference>
<dbReference type="EMBL" id="KV440972">
    <property type="protein sequence ID" value="OAD79676.1"/>
    <property type="molecule type" value="Genomic_DNA"/>
</dbReference>
<comment type="subcellular location">
    <subcellularLocation>
        <location evidence="1">Membrane</location>
        <topology evidence="1">Multi-pass membrane protein</topology>
    </subcellularLocation>
</comment>
<evidence type="ECO:0000259" key="8">
    <source>
        <dbReference type="PROSITE" id="PS50850"/>
    </source>
</evidence>
<sequence length="572" mass="63521">MSAMNTDISHQTNNPDHQNRNIPKGYSSETAAHTEPQSDGSNSDTDSVQSSTDNATVFGNGKSLPLEPEYTPLPKMQMLILTIILISEPMTSAILFPFIYFMIKDFHLSDDEMVIGSYAGWITSIFFIGQLFSAIPWGRCSDQHGRRPVLLTGLIGNAVSTFAFGLSKNLWWAIASRAICGIMNGNTAVARSMLAEITDETNRPFAFSIFGFCWGIGLIVGGFLCNPVEQFPSLFGDSEFFKYYPYLLPCIVSALFTLSGWIIGYFYLKESNPSVLARKYNDQKLKDDQKTPNVADEQTKLLGTSKQTFYDGGSPIKSNSLSIASEEEMVTAKAQGSSLSRITRQSYAAIVCYTHIRLWGFQCMAFEEVIPLFYSTPLSAGGLGMDPQEIAKIFAICGIQQTFSQFIVYPMLNRAYSTLTCARLALIVFVPIYMIFPELSPLKVWMFSHTENENMWQWAFYISFMVLLFIRYTGSTTSHVSYMVLVSNSADPEIIGTVNGVCQTALSLVRALAPALGGTLWAISLRPTNVFPFDQHLVYYLLALVSLIGLYQTYNVDNSISIGGKKPSLQHI</sequence>
<dbReference type="GeneID" id="28995591"/>
<dbReference type="CDD" id="cd17330">
    <property type="entry name" value="MFS_SLC46_TetA_like"/>
    <property type="match status" value="1"/>
</dbReference>
<feature type="transmembrane region" description="Helical" evidence="7">
    <location>
        <begin position="172"/>
        <end position="193"/>
    </location>
</feature>
<dbReference type="InterPro" id="IPR011701">
    <property type="entry name" value="MFS"/>
</dbReference>
<dbReference type="RefSeq" id="XP_018297716.1">
    <property type="nucleotide sequence ID" value="XM_018434685.1"/>
</dbReference>
<dbReference type="Proteomes" id="UP000077315">
    <property type="component" value="Unassembled WGS sequence"/>
</dbReference>
<keyword evidence="5 7" id="KW-0472">Membrane</keyword>
<proteinExistence type="predicted"/>
<feature type="transmembrane region" description="Helical" evidence="7">
    <location>
        <begin position="149"/>
        <end position="166"/>
    </location>
</feature>
<dbReference type="Gene3D" id="1.20.1250.20">
    <property type="entry name" value="MFS general substrate transporter like domains"/>
    <property type="match status" value="1"/>
</dbReference>
<dbReference type="InterPro" id="IPR020846">
    <property type="entry name" value="MFS_dom"/>
</dbReference>
<organism evidence="9 10">
    <name type="scientific">Phycomyces blakesleeanus (strain ATCC 8743b / DSM 1359 / FGSC 10004 / NBRC 33097 / NRRL 1555)</name>
    <dbReference type="NCBI Taxonomy" id="763407"/>
    <lineage>
        <taxon>Eukaryota</taxon>
        <taxon>Fungi</taxon>
        <taxon>Fungi incertae sedis</taxon>
        <taxon>Mucoromycota</taxon>
        <taxon>Mucoromycotina</taxon>
        <taxon>Mucoromycetes</taxon>
        <taxon>Mucorales</taxon>
        <taxon>Phycomycetaceae</taxon>
        <taxon>Phycomyces</taxon>
    </lineage>
</organism>
<evidence type="ECO:0000256" key="3">
    <source>
        <dbReference type="ARBA" id="ARBA00022692"/>
    </source>
</evidence>
<keyword evidence="10" id="KW-1185">Reference proteome</keyword>
<feature type="region of interest" description="Disordered" evidence="6">
    <location>
        <begin position="1"/>
        <end position="63"/>
    </location>
</feature>
<dbReference type="PANTHER" id="PTHR23504:SF15">
    <property type="entry name" value="MAJOR FACILITATOR SUPERFAMILY (MFS) PROFILE DOMAIN-CONTAINING PROTEIN"/>
    <property type="match status" value="1"/>
</dbReference>
<dbReference type="GO" id="GO:0022857">
    <property type="term" value="F:transmembrane transporter activity"/>
    <property type="evidence" value="ECO:0007669"/>
    <property type="project" value="InterPro"/>
</dbReference>
<keyword evidence="3 7" id="KW-0812">Transmembrane</keyword>
<dbReference type="InParanoid" id="A0A162Q3G7"/>
<dbReference type="PRINTS" id="PR01035">
    <property type="entry name" value="TCRTETA"/>
</dbReference>
<evidence type="ECO:0000313" key="9">
    <source>
        <dbReference type="EMBL" id="OAD79676.1"/>
    </source>
</evidence>
<reference evidence="10" key="1">
    <citation type="submission" date="2015-06" db="EMBL/GenBank/DDBJ databases">
        <title>Expansion of signal transduction pathways in fungi by whole-genome duplication.</title>
        <authorList>
            <consortium name="DOE Joint Genome Institute"/>
            <person name="Corrochano L.M."/>
            <person name="Kuo A."/>
            <person name="Marcet-Houben M."/>
            <person name="Polaino S."/>
            <person name="Salamov A."/>
            <person name="Villalobos J.M."/>
            <person name="Alvarez M.I."/>
            <person name="Avalos J."/>
            <person name="Benito E.P."/>
            <person name="Benoit I."/>
            <person name="Burger G."/>
            <person name="Camino L.P."/>
            <person name="Canovas D."/>
            <person name="Cerda-Olmedo E."/>
            <person name="Cheng J.-F."/>
            <person name="Dominguez A."/>
            <person name="Elias M."/>
            <person name="Eslava A.P."/>
            <person name="Glaser F."/>
            <person name="Grimwood J."/>
            <person name="Gutierrez G."/>
            <person name="Heitman J."/>
            <person name="Henrissat B."/>
            <person name="Iturriaga E.A."/>
            <person name="Lang B.F."/>
            <person name="Lavin J.L."/>
            <person name="Lee S."/>
            <person name="Li W."/>
            <person name="Lindquist E."/>
            <person name="Lopez-Garcia S."/>
            <person name="Luque E.M."/>
            <person name="Marcos A.T."/>
            <person name="Martin J."/>
            <person name="McCluskey K."/>
            <person name="Medina H.R."/>
            <person name="Miralles-Duran A."/>
            <person name="Miyazaki A."/>
            <person name="Munoz-Torres E."/>
            <person name="Oguiza J.A."/>
            <person name="Ohm R."/>
            <person name="Olmedo M."/>
            <person name="Orejas M."/>
            <person name="Ortiz-Castellanos L."/>
            <person name="Pisabarro A.G."/>
            <person name="Rodriguez-Romero J."/>
            <person name="Ruiz-Herrera J."/>
            <person name="Ruiz-Vazquez R."/>
            <person name="Sanz C."/>
            <person name="Schackwitz W."/>
            <person name="Schmutz J."/>
            <person name="Shahriari M."/>
            <person name="Shelest E."/>
            <person name="Silva-Franco F."/>
            <person name="Soanes D."/>
            <person name="Syed K."/>
            <person name="Tagua V.G."/>
            <person name="Talbot N.J."/>
            <person name="Thon M."/>
            <person name="De vries R.P."/>
            <person name="Wiebenga A."/>
            <person name="Yadav J.S."/>
            <person name="Braun E.L."/>
            <person name="Baker S."/>
            <person name="Garre V."/>
            <person name="Horwitz B."/>
            <person name="Torres-Martinez S."/>
            <person name="Idnurm A."/>
            <person name="Herrera-Estrella A."/>
            <person name="Gabaldon T."/>
            <person name="Grigoriev I.V."/>
        </authorList>
    </citation>
    <scope>NUCLEOTIDE SEQUENCE [LARGE SCALE GENOMIC DNA]</scope>
    <source>
        <strain evidence="10">NRRL 1555(-)</strain>
    </source>
</reference>
<evidence type="ECO:0000256" key="6">
    <source>
        <dbReference type="SAM" id="MobiDB-lite"/>
    </source>
</evidence>
<dbReference type="AlphaFoldDB" id="A0A162Q3G7"/>
<accession>A0A162Q3G7</accession>
<evidence type="ECO:0000256" key="7">
    <source>
        <dbReference type="SAM" id="Phobius"/>
    </source>
</evidence>